<feature type="non-terminal residue" evidence="3">
    <location>
        <position position="1"/>
    </location>
</feature>
<sequence length="119" mass="13601">HLQNYQEMGKKMDLSPRKCAVAKVLLEAQHYTQTEIAHRLNISQKSVSRIKKTLDINGIYKSSRIGKCGRKKALSPRMARKLKNMTLVNRKMTSTDLSDHLRDYGTNASPRTIRKTMNG</sequence>
<feature type="non-terminal residue" evidence="3">
    <location>
        <position position="119"/>
    </location>
</feature>
<evidence type="ECO:0000313" key="3">
    <source>
        <dbReference type="EMBL" id="JAS90936.1"/>
    </source>
</evidence>
<evidence type="ECO:0000256" key="1">
    <source>
        <dbReference type="ARBA" id="ARBA00004123"/>
    </source>
</evidence>
<proteinExistence type="predicted"/>
<dbReference type="InterPro" id="IPR001387">
    <property type="entry name" value="Cro/C1-type_HTH"/>
</dbReference>
<dbReference type="SUPFAM" id="SSF46689">
    <property type="entry name" value="Homeodomain-like"/>
    <property type="match status" value="1"/>
</dbReference>
<organism evidence="3">
    <name type="scientific">Homalodisca liturata</name>
    <dbReference type="NCBI Taxonomy" id="320908"/>
    <lineage>
        <taxon>Eukaryota</taxon>
        <taxon>Metazoa</taxon>
        <taxon>Ecdysozoa</taxon>
        <taxon>Arthropoda</taxon>
        <taxon>Hexapoda</taxon>
        <taxon>Insecta</taxon>
        <taxon>Pterygota</taxon>
        <taxon>Neoptera</taxon>
        <taxon>Paraneoptera</taxon>
        <taxon>Hemiptera</taxon>
        <taxon>Auchenorrhyncha</taxon>
        <taxon>Membracoidea</taxon>
        <taxon>Cicadellidae</taxon>
        <taxon>Cicadellinae</taxon>
        <taxon>Proconiini</taxon>
        <taxon>Homalodisca</taxon>
    </lineage>
</organism>
<feature type="compositionally biased region" description="Polar residues" evidence="2">
    <location>
        <begin position="106"/>
        <end position="119"/>
    </location>
</feature>
<feature type="region of interest" description="Disordered" evidence="2">
    <location>
        <begin position="98"/>
        <end position="119"/>
    </location>
</feature>
<dbReference type="InterPro" id="IPR009057">
    <property type="entry name" value="Homeodomain-like_sf"/>
</dbReference>
<reference evidence="3" key="1">
    <citation type="submission" date="2015-11" db="EMBL/GenBank/DDBJ databases">
        <title>De novo transcriptome assembly of four potential Pierce s Disease insect vectors from Arizona vineyards.</title>
        <authorList>
            <person name="Tassone E.E."/>
        </authorList>
    </citation>
    <scope>NUCLEOTIDE SEQUENCE</scope>
</reference>
<comment type="subcellular location">
    <subcellularLocation>
        <location evidence="1">Nucleus</location>
    </subcellularLocation>
</comment>
<dbReference type="CDD" id="cd00093">
    <property type="entry name" value="HTH_XRE"/>
    <property type="match status" value="1"/>
</dbReference>
<accession>A0A1B6IVG5</accession>
<dbReference type="EMBL" id="GECU01016770">
    <property type="protein sequence ID" value="JAS90936.1"/>
    <property type="molecule type" value="Transcribed_RNA"/>
</dbReference>
<gene>
    <name evidence="3" type="ORF">g.55782</name>
</gene>
<evidence type="ECO:0008006" key="4">
    <source>
        <dbReference type="Google" id="ProtNLM"/>
    </source>
</evidence>
<protein>
    <recommendedName>
        <fullName evidence="4">Transposase IS30-like HTH domain-containing protein</fullName>
    </recommendedName>
</protein>
<evidence type="ECO:0000256" key="2">
    <source>
        <dbReference type="SAM" id="MobiDB-lite"/>
    </source>
</evidence>
<dbReference type="Gene3D" id="1.10.10.10">
    <property type="entry name" value="Winged helix-like DNA-binding domain superfamily/Winged helix DNA-binding domain"/>
    <property type="match status" value="1"/>
</dbReference>
<name>A0A1B6IVG5_9HEMI</name>
<dbReference type="GO" id="GO:0005634">
    <property type="term" value="C:nucleus"/>
    <property type="evidence" value="ECO:0007669"/>
    <property type="project" value="UniProtKB-SubCell"/>
</dbReference>
<dbReference type="AlphaFoldDB" id="A0A1B6IVG5"/>
<dbReference type="InterPro" id="IPR036388">
    <property type="entry name" value="WH-like_DNA-bd_sf"/>
</dbReference>